<feature type="binding site" evidence="1">
    <location>
        <position position="275"/>
    </location>
    <ligand>
        <name>Zn(2+)</name>
        <dbReference type="ChEBI" id="CHEBI:29105"/>
    </ligand>
</feature>
<organism evidence="2 3">
    <name type="scientific">Chryseobacterium flavum</name>
    <dbReference type="NCBI Taxonomy" id="415851"/>
    <lineage>
        <taxon>Bacteria</taxon>
        <taxon>Pseudomonadati</taxon>
        <taxon>Bacteroidota</taxon>
        <taxon>Flavobacteriia</taxon>
        <taxon>Flavobacteriales</taxon>
        <taxon>Weeksellaceae</taxon>
        <taxon>Chryseobacterium group</taxon>
        <taxon>Chryseobacterium</taxon>
    </lineage>
</organism>
<dbReference type="Pfam" id="PF05147">
    <property type="entry name" value="LANC_like"/>
    <property type="match status" value="1"/>
</dbReference>
<sequence length="420" mass="48653">MNKQCFANCRALLFYDIKMKIDLANKTDDKICEIANYYIENFNPSEHKLSLFDGLGGVALLFFEKINSDLRTHEDEEFFFRIFDIIYDKLNSEDYSLTYCDGLTGIAFLIRICKTYLETNDYDVEELLIDIDRIILDSMSCDFEVVDDFNSLDFLHGKLGVLHYLITFNINPSSTKVIYNHIVVSIFKNLNKIKNTDNQSFNYGLAHGMCSYIHIVINGIDLAVDKTQAVSLLKLIGEIYLDADINFSNLSLYPSISSRNDFEKNASFLHPLGWCYGDQTISTSLHKLGQFLNSERILKHSYKVSDHWKKRNDIYTSLGNSEYYDFSFCHGMSSVAFFNKKWFDITNDIGFLENYKVFMDLIISQIQQDDTIAGFKKCTGDENLYKKDWGLLTGATGIGLNLMYQRNNRNNNWLKLFLYE</sequence>
<dbReference type="Gene3D" id="1.50.10.20">
    <property type="match status" value="1"/>
</dbReference>
<protein>
    <recommendedName>
        <fullName evidence="4">Lanthionine synthetase</fullName>
    </recommendedName>
</protein>
<dbReference type="PRINTS" id="PR01950">
    <property type="entry name" value="LANCSUPER"/>
</dbReference>
<feature type="binding site" evidence="1">
    <location>
        <position position="329"/>
    </location>
    <ligand>
        <name>Zn(2+)</name>
        <dbReference type="ChEBI" id="CHEBI:29105"/>
    </ligand>
</feature>
<evidence type="ECO:0000313" key="2">
    <source>
        <dbReference type="EMBL" id="REC66449.1"/>
    </source>
</evidence>
<dbReference type="AlphaFoldDB" id="A0A3D9CLC2"/>
<evidence type="ECO:0000256" key="1">
    <source>
        <dbReference type="PIRSR" id="PIRSR607822-1"/>
    </source>
</evidence>
<dbReference type="OrthoDB" id="6313827at2"/>
<dbReference type="EMBL" id="QNUE01000008">
    <property type="protein sequence ID" value="REC66449.1"/>
    <property type="molecule type" value="Genomic_DNA"/>
</dbReference>
<evidence type="ECO:0000313" key="3">
    <source>
        <dbReference type="Proteomes" id="UP000256769"/>
    </source>
</evidence>
<dbReference type="SMART" id="SM01260">
    <property type="entry name" value="LANC_like"/>
    <property type="match status" value="1"/>
</dbReference>
<dbReference type="SUPFAM" id="SSF158745">
    <property type="entry name" value="LanC-like"/>
    <property type="match status" value="1"/>
</dbReference>
<gene>
    <name evidence="2" type="ORF">DRF59_11480</name>
</gene>
<dbReference type="InterPro" id="IPR007822">
    <property type="entry name" value="LANC-like"/>
</dbReference>
<keyword evidence="1" id="KW-0862">Zinc</keyword>
<accession>A0A3D9CLC2</accession>
<evidence type="ECO:0008006" key="4">
    <source>
        <dbReference type="Google" id="ProtNLM"/>
    </source>
</evidence>
<dbReference type="GO" id="GO:0031179">
    <property type="term" value="P:peptide modification"/>
    <property type="evidence" value="ECO:0007669"/>
    <property type="project" value="InterPro"/>
</dbReference>
<reference evidence="2 3" key="1">
    <citation type="journal article" date="2007" name="Int. J. Syst. Evol. Microbiol.">
        <title>Chryseobacterium flavum sp. nov., isolated from polluted soil.</title>
        <authorList>
            <person name="Zhou Y."/>
            <person name="Dong J."/>
            <person name="Wang X."/>
            <person name="Huang X."/>
            <person name="Zhang K.Y."/>
            <person name="Zhang Y.Q."/>
            <person name="Guo Y.F."/>
            <person name="Lai R."/>
            <person name="Li W.J."/>
        </authorList>
    </citation>
    <scope>NUCLEOTIDE SEQUENCE [LARGE SCALE GENOMIC DNA]</scope>
    <source>
        <strain evidence="2 3">KCTC 12877</strain>
    </source>
</reference>
<dbReference type="Proteomes" id="UP000256769">
    <property type="component" value="Unassembled WGS sequence"/>
</dbReference>
<dbReference type="RefSeq" id="WP_115959854.1">
    <property type="nucleotide sequence ID" value="NZ_CBCRVL010000003.1"/>
</dbReference>
<dbReference type="GO" id="GO:0046872">
    <property type="term" value="F:metal ion binding"/>
    <property type="evidence" value="ECO:0007669"/>
    <property type="project" value="UniProtKB-KW"/>
</dbReference>
<name>A0A3D9CLC2_9FLAO</name>
<feature type="binding site" evidence="1">
    <location>
        <position position="330"/>
    </location>
    <ligand>
        <name>Zn(2+)</name>
        <dbReference type="ChEBI" id="CHEBI:29105"/>
    </ligand>
</feature>
<keyword evidence="1" id="KW-0479">Metal-binding</keyword>
<proteinExistence type="predicted"/>
<comment type="caution">
    <text evidence="2">The sequence shown here is derived from an EMBL/GenBank/DDBJ whole genome shotgun (WGS) entry which is preliminary data.</text>
</comment>
<keyword evidence="3" id="KW-1185">Reference proteome</keyword>